<keyword evidence="12" id="KW-1185">Reference proteome</keyword>
<dbReference type="NCBIfam" id="TIGR00457">
    <property type="entry name" value="asnS"/>
    <property type="match status" value="1"/>
</dbReference>
<sequence length="608" mass="68915">MPRPNQTTTPRSITIHPPLHTLTPSRTHHPTTMSEAKLEQEVQRLAVTSTKKAYGIDGRMYASEVQEKWESFLGQTITVGGWVKKGRAAEKGTLFFLEVNDGSCPGNLQCKRKVDESDEEAIKLYKPLTKTGASVLLRGKIVKAPEGKEQKFELDIEEVVHSGLIEGSYPIAKARIPLEVLRKHCHLRARTNIISAVARVRNALAQATHRFFSDNGFMYLHTPLITASDCEGAGEMFQVTTLFSKAEKVLETPLPSDEEVKAAEDAVAEQEAAVQEMRDAKRNKKTIKAADAVLQEKRAALAAIKERVLARDGIPRTEDKQFDFTKDFFKRAAYLTVSGQLQGESYACSMGNIYTFGPTFRAENSNTTRHLAEFWMIEPEIAFCDLTGCMDCAEDYVRYCCQYVLDNCRADLDFFAKFVDKTVIDRVTELTAKQFARVEYKDAVKQLLELQAAFESKTDEEKAGKKSLFEIPVGERIDLATEHERYLTEHIYKGPVILYNYPKEIKAFYMRETHDEFDSVAAMDILVPKIGELVGGSQREERLDVLRRRLQEAGLDESDYEWYLDLRRFGTVPHSGFGLGFERLIMLVTGMENIRDVIPYPRHPEHIP</sequence>
<dbReference type="GO" id="GO:0005524">
    <property type="term" value="F:ATP binding"/>
    <property type="evidence" value="ECO:0007669"/>
    <property type="project" value="UniProtKB-KW"/>
</dbReference>
<dbReference type="GO" id="GO:0006421">
    <property type="term" value="P:asparaginyl-tRNA aminoacylation"/>
    <property type="evidence" value="ECO:0007669"/>
    <property type="project" value="InterPro"/>
</dbReference>
<dbReference type="EC" id="6.1.1.22" evidence="2"/>
<reference evidence="11" key="1">
    <citation type="submission" date="2009-08" db="EMBL/GenBank/DDBJ databases">
        <title>Annotation of Salpingoeca rosetta.</title>
        <authorList>
            <consortium name="The Broad Institute Genome Sequencing Platform"/>
            <person name="Russ C."/>
            <person name="Cuomo C."/>
            <person name="Burger G."/>
            <person name="Gray M.W."/>
            <person name="Holland P.W.H."/>
            <person name="King N."/>
            <person name="Lang F.B.F."/>
            <person name="Roger A.J."/>
            <person name="Ruiz-Trillo I."/>
            <person name="Young S.K."/>
            <person name="Zeng Q."/>
            <person name="Gargeya S."/>
            <person name="Alvarado L."/>
            <person name="Berlin A."/>
            <person name="Chapman S.B."/>
            <person name="Chen Z."/>
            <person name="Freedman E."/>
            <person name="Gellesch M."/>
            <person name="Goldberg J."/>
            <person name="Griggs A."/>
            <person name="Gujja S."/>
            <person name="Heilman E."/>
            <person name="Heiman D."/>
            <person name="Howarth C."/>
            <person name="Mehta T."/>
            <person name="Neiman D."/>
            <person name="Pearson M."/>
            <person name="Roberts A."/>
            <person name="Saif S."/>
            <person name="Shea T."/>
            <person name="Shenoy N."/>
            <person name="Sisk P."/>
            <person name="Stolte C."/>
            <person name="Sykes S."/>
            <person name="White J."/>
            <person name="Yandava C."/>
            <person name="Haas B."/>
            <person name="Nusbaum C."/>
            <person name="Birren B."/>
        </authorList>
    </citation>
    <scope>NUCLEOTIDE SEQUENCE [LARGE SCALE GENOMIC DNA]</scope>
    <source>
        <strain evidence="11">ATCC 50818</strain>
    </source>
</reference>
<dbReference type="OMA" id="PRFPGQC"/>
<dbReference type="GO" id="GO:0004816">
    <property type="term" value="F:asparagine-tRNA ligase activity"/>
    <property type="evidence" value="ECO:0007669"/>
    <property type="project" value="UniProtKB-EC"/>
</dbReference>
<dbReference type="GO" id="GO:0003676">
    <property type="term" value="F:nucleic acid binding"/>
    <property type="evidence" value="ECO:0007669"/>
    <property type="project" value="InterPro"/>
</dbReference>
<dbReference type="InterPro" id="IPR006195">
    <property type="entry name" value="aa-tRNA-synth_II"/>
</dbReference>
<dbReference type="PRINTS" id="PR01042">
    <property type="entry name" value="TRNASYNTHASP"/>
</dbReference>
<keyword evidence="3" id="KW-0436">Ligase</keyword>
<protein>
    <recommendedName>
        <fullName evidence="2">asparagine--tRNA ligase</fullName>
        <ecNumber evidence="2">6.1.1.22</ecNumber>
    </recommendedName>
</protein>
<dbReference type="InterPro" id="IPR004522">
    <property type="entry name" value="Asn-tRNA-ligase"/>
</dbReference>
<evidence type="ECO:0000256" key="2">
    <source>
        <dbReference type="ARBA" id="ARBA00012816"/>
    </source>
</evidence>
<dbReference type="OrthoDB" id="1931232at2759"/>
<feature type="domain" description="Aminoacyl-transfer RNA synthetases class-II family profile" evidence="10">
    <location>
        <begin position="353"/>
        <end position="599"/>
    </location>
</feature>
<name>F2UKL7_SALR5</name>
<evidence type="ECO:0000256" key="4">
    <source>
        <dbReference type="ARBA" id="ARBA00022741"/>
    </source>
</evidence>
<dbReference type="Pfam" id="PF00152">
    <property type="entry name" value="tRNA-synt_2"/>
    <property type="match status" value="2"/>
</dbReference>
<keyword evidence="6" id="KW-0648">Protein biosynthesis</keyword>
<evidence type="ECO:0000313" key="12">
    <source>
        <dbReference type="Proteomes" id="UP000007799"/>
    </source>
</evidence>
<dbReference type="Gene3D" id="3.30.930.10">
    <property type="entry name" value="Bira Bifunctional Protein, Domain 2"/>
    <property type="match status" value="1"/>
</dbReference>
<dbReference type="CDD" id="cd04318">
    <property type="entry name" value="EcAsnRS_like_N"/>
    <property type="match status" value="1"/>
</dbReference>
<dbReference type="NCBIfam" id="NF003037">
    <property type="entry name" value="PRK03932.1"/>
    <property type="match status" value="1"/>
</dbReference>
<dbReference type="Pfam" id="PF01336">
    <property type="entry name" value="tRNA_anti-codon"/>
    <property type="match status" value="1"/>
</dbReference>
<gene>
    <name evidence="11" type="ORF">PTSG_08758</name>
</gene>
<comment type="similarity">
    <text evidence="1">Belongs to the class-II aminoacyl-tRNA synthetase family.</text>
</comment>
<keyword evidence="7 11" id="KW-0030">Aminoacyl-tRNA synthetase</keyword>
<dbReference type="EMBL" id="GL832979">
    <property type="protein sequence ID" value="EGD77666.1"/>
    <property type="molecule type" value="Genomic_DNA"/>
</dbReference>
<dbReference type="RefSeq" id="XP_004990142.1">
    <property type="nucleotide sequence ID" value="XM_004990085.1"/>
</dbReference>
<evidence type="ECO:0000256" key="9">
    <source>
        <dbReference type="SAM" id="MobiDB-lite"/>
    </source>
</evidence>
<dbReference type="InterPro" id="IPR012340">
    <property type="entry name" value="NA-bd_OB-fold"/>
</dbReference>
<dbReference type="SUPFAM" id="SSF50249">
    <property type="entry name" value="Nucleic acid-binding proteins"/>
    <property type="match status" value="1"/>
</dbReference>
<dbReference type="InterPro" id="IPR004364">
    <property type="entry name" value="Aa-tRNA-synt_II"/>
</dbReference>
<evidence type="ECO:0000259" key="10">
    <source>
        <dbReference type="PROSITE" id="PS50862"/>
    </source>
</evidence>
<feature type="region of interest" description="Disordered" evidence="9">
    <location>
        <begin position="1"/>
        <end position="34"/>
    </location>
</feature>
<accession>F2UKL7</accession>
<dbReference type="PANTHER" id="PTHR22594:SF34">
    <property type="entry name" value="ASPARAGINE--TRNA LIGASE, MITOCHONDRIAL-RELATED"/>
    <property type="match status" value="1"/>
</dbReference>
<dbReference type="InterPro" id="IPR002312">
    <property type="entry name" value="Asp/Asn-tRNA-synth_IIb"/>
</dbReference>
<evidence type="ECO:0000256" key="5">
    <source>
        <dbReference type="ARBA" id="ARBA00022840"/>
    </source>
</evidence>
<dbReference type="PROSITE" id="PS50862">
    <property type="entry name" value="AA_TRNA_LIGASE_II"/>
    <property type="match status" value="1"/>
</dbReference>
<dbReference type="SUPFAM" id="SSF55681">
    <property type="entry name" value="Class II aaRS and biotin synthetases"/>
    <property type="match status" value="1"/>
</dbReference>
<feature type="compositionally biased region" description="Polar residues" evidence="9">
    <location>
        <begin position="22"/>
        <end position="34"/>
    </location>
</feature>
<dbReference type="PANTHER" id="PTHR22594">
    <property type="entry name" value="ASPARTYL/LYSYL-TRNA SYNTHETASE"/>
    <property type="match status" value="1"/>
</dbReference>
<dbReference type="Proteomes" id="UP000007799">
    <property type="component" value="Unassembled WGS sequence"/>
</dbReference>
<dbReference type="FunFam" id="3.30.930.10:FF:000016">
    <property type="entry name" value="Asparagine--tRNA ligase"/>
    <property type="match status" value="1"/>
</dbReference>
<evidence type="ECO:0000256" key="7">
    <source>
        <dbReference type="ARBA" id="ARBA00023146"/>
    </source>
</evidence>
<evidence type="ECO:0000256" key="1">
    <source>
        <dbReference type="ARBA" id="ARBA00008226"/>
    </source>
</evidence>
<evidence type="ECO:0000256" key="8">
    <source>
        <dbReference type="SAM" id="Coils"/>
    </source>
</evidence>
<dbReference type="GeneID" id="16070696"/>
<dbReference type="InParanoid" id="F2UKL7"/>
<evidence type="ECO:0000256" key="3">
    <source>
        <dbReference type="ARBA" id="ARBA00022598"/>
    </source>
</evidence>
<keyword evidence="5" id="KW-0067">ATP-binding</keyword>
<feature type="coiled-coil region" evidence="8">
    <location>
        <begin position="260"/>
        <end position="307"/>
    </location>
</feature>
<dbReference type="HAMAP" id="MF_00534">
    <property type="entry name" value="Asn_tRNA_synth"/>
    <property type="match status" value="1"/>
</dbReference>
<organism evidence="12">
    <name type="scientific">Salpingoeca rosetta (strain ATCC 50818 / BSB-021)</name>
    <dbReference type="NCBI Taxonomy" id="946362"/>
    <lineage>
        <taxon>Eukaryota</taxon>
        <taxon>Choanoflagellata</taxon>
        <taxon>Craspedida</taxon>
        <taxon>Salpingoecidae</taxon>
        <taxon>Salpingoeca</taxon>
    </lineage>
</organism>
<proteinExistence type="inferred from homology"/>
<dbReference type="STRING" id="946362.F2UKL7"/>
<dbReference type="AlphaFoldDB" id="F2UKL7"/>
<dbReference type="eggNOG" id="KOG0554">
    <property type="taxonomic scope" value="Eukaryota"/>
</dbReference>
<dbReference type="InterPro" id="IPR004365">
    <property type="entry name" value="NA-bd_OB_tRNA"/>
</dbReference>
<evidence type="ECO:0000256" key="6">
    <source>
        <dbReference type="ARBA" id="ARBA00022917"/>
    </source>
</evidence>
<feature type="compositionally biased region" description="Polar residues" evidence="9">
    <location>
        <begin position="1"/>
        <end position="12"/>
    </location>
</feature>
<dbReference type="Gene3D" id="2.40.50.140">
    <property type="entry name" value="Nucleic acid-binding proteins"/>
    <property type="match status" value="1"/>
</dbReference>
<dbReference type="GO" id="GO:0005739">
    <property type="term" value="C:mitochondrion"/>
    <property type="evidence" value="ECO:0007669"/>
    <property type="project" value="TreeGrafter"/>
</dbReference>
<evidence type="ECO:0000313" key="11">
    <source>
        <dbReference type="EMBL" id="EGD77666.1"/>
    </source>
</evidence>
<keyword evidence="4" id="KW-0547">Nucleotide-binding</keyword>
<dbReference type="CDD" id="cd00776">
    <property type="entry name" value="AsxRS_core"/>
    <property type="match status" value="1"/>
</dbReference>
<dbReference type="InterPro" id="IPR045864">
    <property type="entry name" value="aa-tRNA-synth_II/BPL/LPL"/>
</dbReference>
<dbReference type="KEGG" id="sre:PTSG_08758"/>
<keyword evidence="8" id="KW-0175">Coiled coil</keyword>